<proteinExistence type="predicted"/>
<evidence type="ECO:0000256" key="1">
    <source>
        <dbReference type="SAM" id="MobiDB-lite"/>
    </source>
</evidence>
<dbReference type="Proteomes" id="UP000803844">
    <property type="component" value="Unassembled WGS sequence"/>
</dbReference>
<evidence type="ECO:0000313" key="3">
    <source>
        <dbReference type="Proteomes" id="UP000803844"/>
    </source>
</evidence>
<feature type="compositionally biased region" description="Polar residues" evidence="1">
    <location>
        <begin position="63"/>
        <end position="74"/>
    </location>
</feature>
<accession>A0A9P4Y0R0</accession>
<gene>
    <name evidence="2" type="ORF">M406DRAFT_62088</name>
</gene>
<dbReference type="OrthoDB" id="5337545at2759"/>
<feature type="compositionally biased region" description="Low complexity" evidence="1">
    <location>
        <begin position="84"/>
        <end position="95"/>
    </location>
</feature>
<protein>
    <submittedName>
        <fullName evidence="2">Uncharacterized protein</fullName>
    </submittedName>
</protein>
<dbReference type="GeneID" id="63841889"/>
<dbReference type="RefSeq" id="XP_040775820.1">
    <property type="nucleotide sequence ID" value="XM_040924760.1"/>
</dbReference>
<evidence type="ECO:0000313" key="2">
    <source>
        <dbReference type="EMBL" id="KAF3764859.1"/>
    </source>
</evidence>
<keyword evidence="3" id="KW-1185">Reference proteome</keyword>
<dbReference type="AlphaFoldDB" id="A0A9P4Y0R0"/>
<dbReference type="EMBL" id="MU032348">
    <property type="protein sequence ID" value="KAF3764859.1"/>
    <property type="molecule type" value="Genomic_DNA"/>
</dbReference>
<sequence length="319" mass="33789">MGSEPAGDGGVPDAGRSQQNDEALRQSDGDSFATRLGRSAAGLSRSVLQSTPTASDLAGVASSGKSGPSTSPAATNVGFPAENSSSTGASTSRGAFRPGHADTHVAAEEAAFSEFLDSTNVFVPTEPVGLAGAWETSGAGVSQYPGNRSSRDVITSSVAEQQERDGVEVVRLLSQVDEETPEDEAQMRLTEAELKKLRQALFEDGSPAQISASDWNNMLNFVPDFLREPNGNSEGVGAAESSFTTLGVTDLAEAGQLWLEDWNRVLTGYTDEVWGDLGDIVQEARTEVQQIKDDQATQKPDPTALRRLQSTLRRVRAKL</sequence>
<name>A0A9P4Y0R0_CRYP1</name>
<reference evidence="2" key="1">
    <citation type="journal article" date="2020" name="Phytopathology">
        <title>Genome sequence of the chestnut blight fungus Cryphonectria parasitica EP155: A fundamental resource for an archetypical invasive plant pathogen.</title>
        <authorList>
            <person name="Crouch J.A."/>
            <person name="Dawe A."/>
            <person name="Aerts A."/>
            <person name="Barry K."/>
            <person name="Churchill A.C.L."/>
            <person name="Grimwood J."/>
            <person name="Hillman B."/>
            <person name="Milgroom M.G."/>
            <person name="Pangilinan J."/>
            <person name="Smith M."/>
            <person name="Salamov A."/>
            <person name="Schmutz J."/>
            <person name="Yadav J."/>
            <person name="Grigoriev I.V."/>
            <person name="Nuss D."/>
        </authorList>
    </citation>
    <scope>NUCLEOTIDE SEQUENCE</scope>
    <source>
        <strain evidence="2">EP155</strain>
    </source>
</reference>
<feature type="region of interest" description="Disordered" evidence="1">
    <location>
        <begin position="1"/>
        <end position="102"/>
    </location>
</feature>
<organism evidence="2 3">
    <name type="scientific">Cryphonectria parasitica (strain ATCC 38755 / EP155)</name>
    <dbReference type="NCBI Taxonomy" id="660469"/>
    <lineage>
        <taxon>Eukaryota</taxon>
        <taxon>Fungi</taxon>
        <taxon>Dikarya</taxon>
        <taxon>Ascomycota</taxon>
        <taxon>Pezizomycotina</taxon>
        <taxon>Sordariomycetes</taxon>
        <taxon>Sordariomycetidae</taxon>
        <taxon>Diaporthales</taxon>
        <taxon>Cryphonectriaceae</taxon>
        <taxon>Cryphonectria-Endothia species complex</taxon>
        <taxon>Cryphonectria</taxon>
    </lineage>
</organism>
<comment type="caution">
    <text evidence="2">The sequence shown here is derived from an EMBL/GenBank/DDBJ whole genome shotgun (WGS) entry which is preliminary data.</text>
</comment>